<evidence type="ECO:0000256" key="1">
    <source>
        <dbReference type="ARBA" id="ARBA00022478"/>
    </source>
</evidence>
<keyword evidence="2 12" id="KW-0639">Primosome</keyword>
<reference evidence="15 16" key="1">
    <citation type="submission" date="2024-06" db="EMBL/GenBank/DDBJ databases">
        <title>Genomic Encyclopedia of Type Strains, Phase IV (KMG-IV): sequencing the most valuable type-strain genomes for metagenomic binning, comparative biology and taxonomic classification.</title>
        <authorList>
            <person name="Goeker M."/>
        </authorList>
    </citation>
    <scope>NUCLEOTIDE SEQUENCE [LARGE SCALE GENOMIC DNA]</scope>
    <source>
        <strain evidence="15 16">DSM 29388</strain>
    </source>
</reference>
<keyword evidence="16" id="KW-1185">Reference proteome</keyword>
<feature type="domain" description="Toprim" evidence="14">
    <location>
        <begin position="266"/>
        <end position="347"/>
    </location>
</feature>
<evidence type="ECO:0000313" key="16">
    <source>
        <dbReference type="Proteomes" id="UP001549146"/>
    </source>
</evidence>
<dbReference type="HAMAP" id="MF_00974">
    <property type="entry name" value="DNA_primase_DnaG"/>
    <property type="match status" value="1"/>
</dbReference>
<dbReference type="NCBIfam" id="TIGR01391">
    <property type="entry name" value="dnaG"/>
    <property type="match status" value="1"/>
</dbReference>
<keyword evidence="3 12" id="KW-0808">Transferase</keyword>
<comment type="caution">
    <text evidence="12">Lacks conserved residue(s) required for the propagation of feature annotation.</text>
</comment>
<evidence type="ECO:0000256" key="7">
    <source>
        <dbReference type="ARBA" id="ARBA00022771"/>
    </source>
</evidence>
<dbReference type="PANTHER" id="PTHR30313:SF2">
    <property type="entry name" value="DNA PRIMASE"/>
    <property type="match status" value="1"/>
</dbReference>
<dbReference type="InterPro" id="IPR037068">
    <property type="entry name" value="DNA_primase_core_N_sf"/>
</dbReference>
<dbReference type="PIRSF" id="PIRSF002811">
    <property type="entry name" value="DnaG"/>
    <property type="match status" value="1"/>
</dbReference>
<dbReference type="EMBL" id="JBEPMO010000009">
    <property type="protein sequence ID" value="MET3732153.1"/>
    <property type="molecule type" value="Genomic_DNA"/>
</dbReference>
<evidence type="ECO:0000256" key="11">
    <source>
        <dbReference type="ARBA" id="ARBA00023163"/>
    </source>
</evidence>
<dbReference type="InterPro" id="IPR019475">
    <property type="entry name" value="DNA_primase_DnaB-bd"/>
</dbReference>
<evidence type="ECO:0000256" key="4">
    <source>
        <dbReference type="ARBA" id="ARBA00022695"/>
    </source>
</evidence>
<organism evidence="15 16">
    <name type="scientific">Moheibacter stercoris</name>
    <dbReference type="NCBI Taxonomy" id="1628251"/>
    <lineage>
        <taxon>Bacteria</taxon>
        <taxon>Pseudomonadati</taxon>
        <taxon>Bacteroidota</taxon>
        <taxon>Flavobacteriia</taxon>
        <taxon>Flavobacteriales</taxon>
        <taxon>Weeksellaceae</taxon>
        <taxon>Moheibacter</taxon>
    </lineage>
</organism>
<dbReference type="Pfam" id="PF13155">
    <property type="entry name" value="Toprim_2"/>
    <property type="match status" value="1"/>
</dbReference>
<keyword evidence="8 13" id="KW-0862">Zinc</keyword>
<dbReference type="InterPro" id="IPR006171">
    <property type="entry name" value="TOPRIM_dom"/>
</dbReference>
<evidence type="ECO:0000256" key="3">
    <source>
        <dbReference type="ARBA" id="ARBA00022679"/>
    </source>
</evidence>
<dbReference type="InterPro" id="IPR050219">
    <property type="entry name" value="DnaG_primase"/>
</dbReference>
<dbReference type="Gene3D" id="3.40.1360.10">
    <property type="match status" value="1"/>
</dbReference>
<evidence type="ECO:0000256" key="12">
    <source>
        <dbReference type="HAMAP-Rule" id="MF_00974"/>
    </source>
</evidence>
<dbReference type="InterPro" id="IPR034151">
    <property type="entry name" value="TOPRIM_DnaG_bac"/>
</dbReference>
<dbReference type="SMART" id="SM00493">
    <property type="entry name" value="TOPRIM"/>
    <property type="match status" value="1"/>
</dbReference>
<sequence>MYFYFVISRQTIDTIFSTARVEEVIGDFVSLKRAGSNLKGLSPFVDEKSPSFMVSPAKQIWKDFSTGKGGNVVTFLMEHEQFTYPEALKWLAKRYNIEIEEDREQTDQQKEETQFRESLYIVSEFAKKYFIEQLTETEEGQSIGLSYFKERGFTKATIEKFELGYSPAKRNAFTEAAEKKGYGKNILEASGLSIYKETEHGIDRFRERIIFPIHSFSGRTLGFGGRILRSDVKAAKYLNSPESEIYHKSKILYGVFQAKQAILKNNECLLVEGYTDVISLHQAGIENVVASSGTALTPDQIRLIKRLTPNVTILYDGDPAGIKASFRGIDLILEQELNVKVLLFPEGDDPDSFARKHNSDEILEYINQNATDFIQFKAKILLEEAKDNPVKKAELIRDIIQSIGLIPSVIQRELYIQETSKLMDVREEVLFKELEQTIQRKSKDNSPKPVQDSPNRPLEVVKTQEVTIRPREVVEEEIIRLIMQFGNLIVELENDEGEKYETTVIEEIIRQFDTNELSLENQLYQTILEDVKLGYENDELRTGDFFVKMFDENKTQVASEALMEKYFISENWEKKLNIFIAPKEEHISKNITDTILRYKTLYIEDKIKEYAKLLNGEDLSGEVRNEQLEKIMILTQTRARIFKALNRVV</sequence>
<evidence type="ECO:0000259" key="14">
    <source>
        <dbReference type="PROSITE" id="PS50880"/>
    </source>
</evidence>
<dbReference type="Pfam" id="PF01807">
    <property type="entry name" value="Zn_ribbon_DnaG"/>
    <property type="match status" value="1"/>
</dbReference>
<dbReference type="Gene3D" id="3.90.580.10">
    <property type="entry name" value="Zinc finger, CHC2-type domain"/>
    <property type="match status" value="1"/>
</dbReference>
<dbReference type="Proteomes" id="UP001549146">
    <property type="component" value="Unassembled WGS sequence"/>
</dbReference>
<evidence type="ECO:0000256" key="10">
    <source>
        <dbReference type="ARBA" id="ARBA00023125"/>
    </source>
</evidence>
<evidence type="ECO:0000256" key="5">
    <source>
        <dbReference type="ARBA" id="ARBA00022705"/>
    </source>
</evidence>
<evidence type="ECO:0000256" key="8">
    <source>
        <dbReference type="ARBA" id="ARBA00022833"/>
    </source>
</evidence>
<comment type="function">
    <text evidence="12 13">RNA polymerase that catalyzes the synthesis of short RNA molecules used as primers for DNA polymerase during DNA replication.</text>
</comment>
<name>A0ABV2LXD4_9FLAO</name>
<keyword evidence="6 13" id="KW-0479">Metal-binding</keyword>
<dbReference type="CDD" id="cd03364">
    <property type="entry name" value="TOPRIM_DnaG_primases"/>
    <property type="match status" value="1"/>
</dbReference>
<dbReference type="PROSITE" id="PS50880">
    <property type="entry name" value="TOPRIM"/>
    <property type="match status" value="1"/>
</dbReference>
<keyword evidence="1 12" id="KW-0240">DNA-directed RNA polymerase</keyword>
<evidence type="ECO:0000256" key="9">
    <source>
        <dbReference type="ARBA" id="ARBA00022842"/>
    </source>
</evidence>
<dbReference type="PANTHER" id="PTHR30313">
    <property type="entry name" value="DNA PRIMASE"/>
    <property type="match status" value="1"/>
</dbReference>
<comment type="subunit">
    <text evidence="12">Monomer. Interacts with DnaB.</text>
</comment>
<keyword evidence="7" id="KW-0863">Zinc-finger</keyword>
<dbReference type="SUPFAM" id="SSF56731">
    <property type="entry name" value="DNA primase core"/>
    <property type="match status" value="1"/>
</dbReference>
<dbReference type="SUPFAM" id="SSF57783">
    <property type="entry name" value="Zinc beta-ribbon"/>
    <property type="match status" value="1"/>
</dbReference>
<protein>
    <recommendedName>
        <fullName evidence="12 13">DNA primase</fullName>
        <ecNumber evidence="12">2.7.7.101</ecNumber>
    </recommendedName>
</protein>
<comment type="caution">
    <text evidence="15">The sequence shown here is derived from an EMBL/GenBank/DDBJ whole genome shotgun (WGS) entry which is preliminary data.</text>
</comment>
<dbReference type="GO" id="GO:0016779">
    <property type="term" value="F:nucleotidyltransferase activity"/>
    <property type="evidence" value="ECO:0007669"/>
    <property type="project" value="UniProtKB-KW"/>
</dbReference>
<dbReference type="InterPro" id="IPR036977">
    <property type="entry name" value="DNA_primase_Znf_CHC2"/>
</dbReference>
<keyword evidence="9" id="KW-0460">Magnesium</keyword>
<keyword evidence="5 12" id="KW-0235">DNA replication</keyword>
<comment type="similarity">
    <text evidence="12 13">Belongs to the DnaG primase family.</text>
</comment>
<dbReference type="InterPro" id="IPR013264">
    <property type="entry name" value="DNAG_N"/>
</dbReference>
<evidence type="ECO:0000256" key="6">
    <source>
        <dbReference type="ARBA" id="ARBA00022723"/>
    </source>
</evidence>
<dbReference type="Gene3D" id="3.90.980.10">
    <property type="entry name" value="DNA primase, catalytic core, N-terminal domain"/>
    <property type="match status" value="1"/>
</dbReference>
<accession>A0ABV2LXD4</accession>
<comment type="cofactor">
    <cofactor evidence="13">
        <name>Zn(2+)</name>
        <dbReference type="ChEBI" id="CHEBI:29105"/>
    </cofactor>
    <text evidence="13">Binds 1 zinc ion per monomer.</text>
</comment>
<proteinExistence type="inferred from homology"/>
<comment type="catalytic activity">
    <reaction evidence="12">
        <text>ssDNA + n NTP = ssDNA/pppN(pN)n-1 hybrid + (n-1) diphosphate.</text>
        <dbReference type="EC" id="2.7.7.101"/>
    </reaction>
</comment>
<dbReference type="InterPro" id="IPR002694">
    <property type="entry name" value="Znf_CHC2"/>
</dbReference>
<dbReference type="Pfam" id="PF08275">
    <property type="entry name" value="DNAG_N"/>
    <property type="match status" value="1"/>
</dbReference>
<dbReference type="InterPro" id="IPR030846">
    <property type="entry name" value="DnaG_bac"/>
</dbReference>
<evidence type="ECO:0000313" key="15">
    <source>
        <dbReference type="EMBL" id="MET3732153.1"/>
    </source>
</evidence>
<keyword evidence="10 12" id="KW-0238">DNA-binding</keyword>
<dbReference type="InterPro" id="IPR006295">
    <property type="entry name" value="DNA_primase_DnaG"/>
</dbReference>
<dbReference type="Pfam" id="PF10410">
    <property type="entry name" value="DnaB_bind"/>
    <property type="match status" value="1"/>
</dbReference>
<gene>
    <name evidence="12" type="primary">dnaG</name>
    <name evidence="15" type="ORF">ABID46_001740</name>
</gene>
<evidence type="ECO:0000256" key="2">
    <source>
        <dbReference type="ARBA" id="ARBA00022515"/>
    </source>
</evidence>
<keyword evidence="11 12" id="KW-0804">Transcription</keyword>
<evidence type="ECO:0000256" key="13">
    <source>
        <dbReference type="PIRNR" id="PIRNR002811"/>
    </source>
</evidence>
<keyword evidence="4 12" id="KW-0548">Nucleotidyltransferase</keyword>
<dbReference type="SMART" id="SM00400">
    <property type="entry name" value="ZnF_CHCC"/>
    <property type="match status" value="1"/>
</dbReference>
<dbReference type="EC" id="2.7.7.101" evidence="12"/>